<evidence type="ECO:0000313" key="4">
    <source>
        <dbReference type="Proteomes" id="UP000010988"/>
    </source>
</evidence>
<dbReference type="RefSeq" id="WP_005178473.1">
    <property type="nucleotide sequence ID" value="NZ_BANR01000026.1"/>
</dbReference>
<dbReference type="PANTHER" id="PTHR30204">
    <property type="entry name" value="REDOX-CYCLING DRUG-SENSING TRANSCRIPTIONAL ACTIVATOR SOXR"/>
    <property type="match status" value="1"/>
</dbReference>
<dbReference type="OrthoDB" id="7849865at2"/>
<dbReference type="InterPro" id="IPR022637">
    <property type="entry name" value="DNA_polIII_beta_cen"/>
</dbReference>
<dbReference type="STRING" id="1220583.GOACH_26_00200"/>
<dbReference type="Gene3D" id="1.10.1660.10">
    <property type="match status" value="1"/>
</dbReference>
<dbReference type="InterPro" id="IPR047057">
    <property type="entry name" value="MerR_fam"/>
</dbReference>
<reference evidence="3 4" key="1">
    <citation type="submission" date="2012-12" db="EMBL/GenBank/DDBJ databases">
        <title>Whole genome shotgun sequence of Gordonia aichiensis NBRC 108223.</title>
        <authorList>
            <person name="Isaki-Nakamura S."/>
            <person name="Hosoyama A."/>
            <person name="Tsuchikane K."/>
            <person name="Ando Y."/>
            <person name="Baba S."/>
            <person name="Ohji S."/>
            <person name="Hamada M."/>
            <person name="Tamura T."/>
            <person name="Yamazoe A."/>
            <person name="Yamazaki S."/>
            <person name="Fujita N."/>
        </authorList>
    </citation>
    <scope>NUCLEOTIDE SEQUENCE [LARGE SCALE GENOMIC DNA]</scope>
    <source>
        <strain evidence="3 4">NBRC 108223</strain>
    </source>
</reference>
<keyword evidence="1" id="KW-0238">DNA-binding</keyword>
<dbReference type="GO" id="GO:0003700">
    <property type="term" value="F:DNA-binding transcription factor activity"/>
    <property type="evidence" value="ECO:0007669"/>
    <property type="project" value="InterPro"/>
</dbReference>
<dbReference type="InterPro" id="IPR009061">
    <property type="entry name" value="DNA-bd_dom_put_sf"/>
</dbReference>
<dbReference type="Pfam" id="PF02767">
    <property type="entry name" value="DNA_pol3_beta_2"/>
    <property type="match status" value="1"/>
</dbReference>
<dbReference type="InterPro" id="IPR000551">
    <property type="entry name" value="MerR-type_HTH_dom"/>
</dbReference>
<dbReference type="EMBL" id="BANR01000026">
    <property type="protein sequence ID" value="GAC50553.1"/>
    <property type="molecule type" value="Genomic_DNA"/>
</dbReference>
<comment type="caution">
    <text evidence="3">The sequence shown here is derived from an EMBL/GenBank/DDBJ whole genome shotgun (WGS) entry which is preliminary data.</text>
</comment>
<dbReference type="Gene3D" id="3.10.150.10">
    <property type="entry name" value="DNA Polymerase III, subunit A, domain 2"/>
    <property type="match status" value="1"/>
</dbReference>
<evidence type="ECO:0000256" key="1">
    <source>
        <dbReference type="ARBA" id="ARBA00023125"/>
    </source>
</evidence>
<dbReference type="GO" id="GO:0003677">
    <property type="term" value="F:DNA binding"/>
    <property type="evidence" value="ECO:0007669"/>
    <property type="project" value="UniProtKB-KW"/>
</dbReference>
<dbReference type="PROSITE" id="PS50937">
    <property type="entry name" value="HTH_MERR_2"/>
    <property type="match status" value="1"/>
</dbReference>
<dbReference type="eggNOG" id="COG0592">
    <property type="taxonomic scope" value="Bacteria"/>
</dbReference>
<dbReference type="Proteomes" id="UP000010988">
    <property type="component" value="Unassembled WGS sequence"/>
</dbReference>
<name>L7KS81_9ACTN</name>
<organism evidence="3 4">
    <name type="scientific">Gordonia aichiensis NBRC 108223</name>
    <dbReference type="NCBI Taxonomy" id="1220583"/>
    <lineage>
        <taxon>Bacteria</taxon>
        <taxon>Bacillati</taxon>
        <taxon>Actinomycetota</taxon>
        <taxon>Actinomycetes</taxon>
        <taxon>Mycobacteriales</taxon>
        <taxon>Gordoniaceae</taxon>
        <taxon>Gordonia</taxon>
    </lineage>
</organism>
<dbReference type="GO" id="GO:0008408">
    <property type="term" value="F:3'-5' exonuclease activity"/>
    <property type="evidence" value="ECO:0007669"/>
    <property type="project" value="InterPro"/>
</dbReference>
<accession>L7KS81</accession>
<dbReference type="GO" id="GO:0006260">
    <property type="term" value="P:DNA replication"/>
    <property type="evidence" value="ECO:0007669"/>
    <property type="project" value="InterPro"/>
</dbReference>
<sequence length="405" mass="43549">MTDPKLMPIGAFAERVGLTASALRFYDDADLLRPERVDPLTGYRLYGESQLLPAAQLRQLRDIGMPLPTIARFFTAGATEAARLIDDQLSTIAADADAARQTAETLKASLAQEATVSLGIVSGPHFAAAVDQILATTVQDPEAPVLAGVRLEASPDSISLTATDRYRLATRTLVPREAPVASWAGTLAGDDLRALTSRLRRSPTVRLEASERSLAVRMTDTTGHCRLLVDDFPDYRLMVGSLPEVTHRLNLDARQLLTALEHSPEILGLRITDHLPSLLLSGTDVPLSGTASGLDVTLWFELTTLYPAASHTLGNDLMIDLRGTDQPATFRSADDGDLTTLVMPCRAYASHEAPYRPTSRWGACDALGCAPRRSVSELAAAGARGASNHVDDVDPRDRQFQCASG</sequence>
<dbReference type="AlphaFoldDB" id="L7KS81"/>
<dbReference type="SUPFAM" id="SSF55979">
    <property type="entry name" value="DNA clamp"/>
    <property type="match status" value="1"/>
</dbReference>
<dbReference type="GO" id="GO:0003887">
    <property type="term" value="F:DNA-directed DNA polymerase activity"/>
    <property type="evidence" value="ECO:0007669"/>
    <property type="project" value="InterPro"/>
</dbReference>
<dbReference type="Pfam" id="PF13411">
    <property type="entry name" value="MerR_1"/>
    <property type="match status" value="1"/>
</dbReference>
<dbReference type="SUPFAM" id="SSF46955">
    <property type="entry name" value="Putative DNA-binding domain"/>
    <property type="match status" value="1"/>
</dbReference>
<feature type="domain" description="HTH merR-type" evidence="2">
    <location>
        <begin position="6"/>
        <end position="76"/>
    </location>
</feature>
<evidence type="ECO:0000313" key="3">
    <source>
        <dbReference type="EMBL" id="GAC50553.1"/>
    </source>
</evidence>
<dbReference type="GO" id="GO:0009360">
    <property type="term" value="C:DNA polymerase III complex"/>
    <property type="evidence" value="ECO:0007669"/>
    <property type="project" value="InterPro"/>
</dbReference>
<proteinExistence type="predicted"/>
<dbReference type="eggNOG" id="COG0789">
    <property type="taxonomic scope" value="Bacteria"/>
</dbReference>
<dbReference type="SMART" id="SM00422">
    <property type="entry name" value="HTH_MERR"/>
    <property type="match status" value="1"/>
</dbReference>
<dbReference type="InterPro" id="IPR046938">
    <property type="entry name" value="DNA_clamp_sf"/>
</dbReference>
<keyword evidence="4" id="KW-1185">Reference proteome</keyword>
<protein>
    <submittedName>
        <fullName evidence="3">Putative MerR family transcriptional regulator</fullName>
    </submittedName>
</protein>
<gene>
    <name evidence="3" type="ORF">GOACH_26_00200</name>
</gene>
<dbReference type="PANTHER" id="PTHR30204:SF97">
    <property type="entry name" value="MERR FAMILY REGULATORY PROTEIN"/>
    <property type="match status" value="1"/>
</dbReference>
<dbReference type="PROSITE" id="PS00552">
    <property type="entry name" value="HTH_MERR_1"/>
    <property type="match status" value="1"/>
</dbReference>
<evidence type="ECO:0000259" key="2">
    <source>
        <dbReference type="PROSITE" id="PS50937"/>
    </source>
</evidence>